<proteinExistence type="predicted"/>
<dbReference type="AlphaFoldDB" id="A0A1I7SVS2"/>
<dbReference type="SUPFAM" id="SSF48452">
    <property type="entry name" value="TPR-like"/>
    <property type="match status" value="1"/>
</dbReference>
<organism evidence="1 2">
    <name type="scientific">Bursaphelenchus xylophilus</name>
    <name type="common">Pinewood nematode worm</name>
    <name type="synonym">Aphelenchoides xylophilus</name>
    <dbReference type="NCBI Taxonomy" id="6326"/>
    <lineage>
        <taxon>Eukaryota</taxon>
        <taxon>Metazoa</taxon>
        <taxon>Ecdysozoa</taxon>
        <taxon>Nematoda</taxon>
        <taxon>Chromadorea</taxon>
        <taxon>Rhabditida</taxon>
        <taxon>Tylenchina</taxon>
        <taxon>Tylenchomorpha</taxon>
        <taxon>Aphelenchoidea</taxon>
        <taxon>Aphelenchoididae</taxon>
        <taxon>Bursaphelenchus</taxon>
    </lineage>
</organism>
<dbReference type="Proteomes" id="UP000095284">
    <property type="component" value="Unplaced"/>
</dbReference>
<accession>A0A1I7SVS2</accession>
<dbReference type="WBParaSite" id="BXY_1715000.1">
    <property type="protein sequence ID" value="BXY_1715000.1"/>
    <property type="gene ID" value="BXY_1715000"/>
</dbReference>
<dbReference type="Pfam" id="PF14559">
    <property type="entry name" value="TPR_19"/>
    <property type="match status" value="1"/>
</dbReference>
<protein>
    <submittedName>
        <fullName evidence="2">TPR_REGION domain-containing protein</fullName>
    </submittedName>
</protein>
<reference evidence="2" key="1">
    <citation type="submission" date="2016-11" db="UniProtKB">
        <authorList>
            <consortium name="WormBaseParasite"/>
        </authorList>
    </citation>
    <scope>IDENTIFICATION</scope>
</reference>
<dbReference type="Gene3D" id="1.25.40.10">
    <property type="entry name" value="Tetratricopeptide repeat domain"/>
    <property type="match status" value="1"/>
</dbReference>
<evidence type="ECO:0000313" key="2">
    <source>
        <dbReference type="WBParaSite" id="BXY_1715000.1"/>
    </source>
</evidence>
<dbReference type="InterPro" id="IPR011990">
    <property type="entry name" value="TPR-like_helical_dom_sf"/>
</dbReference>
<name>A0A1I7SVS2_BURXY</name>
<evidence type="ECO:0000313" key="1">
    <source>
        <dbReference type="Proteomes" id="UP000095284"/>
    </source>
</evidence>
<sequence>MQQETSLQSEVMALQKAKNCWDKADAALKSNNYRGAMLLFHRCILMARGIHQDCSVALHQNSAAGISHSVSLTTPLSGVNQSQLIPQQLEQQRIKVEDERAEVTKLISNCYLGLAKCVLNGQARTIEDYKRAAQYCDNVLESHPDDRVALLIKAEALVKAEKFNEALVVLNSLSEDPEVASLIDECNRGLQDKRRRRDEIIQANFARQNVRFETERFMLGQKHN</sequence>
<dbReference type="eggNOG" id="ENOG502T604">
    <property type="taxonomic scope" value="Eukaryota"/>
</dbReference>